<dbReference type="GO" id="GO:0036064">
    <property type="term" value="C:ciliary basal body"/>
    <property type="evidence" value="ECO:0007669"/>
    <property type="project" value="TreeGrafter"/>
</dbReference>
<dbReference type="EMBL" id="CAMXCT020002280">
    <property type="protein sequence ID" value="CAL1150396.1"/>
    <property type="molecule type" value="Genomic_DNA"/>
</dbReference>
<feature type="compositionally biased region" description="Basic and acidic residues" evidence="2">
    <location>
        <begin position="375"/>
        <end position="395"/>
    </location>
</feature>
<dbReference type="SMART" id="SM00343">
    <property type="entry name" value="ZnF_C2HC"/>
    <property type="match status" value="2"/>
</dbReference>
<dbReference type="InterPro" id="IPR033362">
    <property type="entry name" value="SSNA1_fam"/>
</dbReference>
<dbReference type="EMBL" id="CAMXCT010002280">
    <property type="protein sequence ID" value="CAI3997021.1"/>
    <property type="molecule type" value="Genomic_DNA"/>
</dbReference>
<feature type="region of interest" description="Disordered" evidence="2">
    <location>
        <begin position="87"/>
        <end position="121"/>
    </location>
</feature>
<evidence type="ECO:0000256" key="2">
    <source>
        <dbReference type="SAM" id="MobiDB-lite"/>
    </source>
</evidence>
<evidence type="ECO:0000256" key="1">
    <source>
        <dbReference type="SAM" id="Coils"/>
    </source>
</evidence>
<feature type="domain" description="CCHC-type" evidence="3">
    <location>
        <begin position="435"/>
        <end position="451"/>
    </location>
</feature>
<evidence type="ECO:0000313" key="6">
    <source>
        <dbReference type="Proteomes" id="UP001152797"/>
    </source>
</evidence>
<dbReference type="PANTHER" id="PTHR28661:SF1">
    <property type="entry name" value="MICROTUBULE NUCLEATION FACTOR SSNA1"/>
    <property type="match status" value="1"/>
</dbReference>
<reference evidence="5 6" key="2">
    <citation type="submission" date="2024-05" db="EMBL/GenBank/DDBJ databases">
        <authorList>
            <person name="Chen Y."/>
            <person name="Shah S."/>
            <person name="Dougan E. K."/>
            <person name="Thang M."/>
            <person name="Chan C."/>
        </authorList>
    </citation>
    <scope>NUCLEOTIDE SEQUENCE [LARGE SCALE GENOMIC DNA]</scope>
</reference>
<dbReference type="SUPFAM" id="SSF57756">
    <property type="entry name" value="Retrovirus zinc finger-like domains"/>
    <property type="match status" value="1"/>
</dbReference>
<accession>A0A9P1CTA9</accession>
<feature type="region of interest" description="Disordered" evidence="2">
    <location>
        <begin position="346"/>
        <end position="414"/>
    </location>
</feature>
<dbReference type="OrthoDB" id="3863715at2759"/>
<name>A0A9P1CTA9_9DINO</name>
<keyword evidence="6" id="KW-1185">Reference proteome</keyword>
<proteinExistence type="predicted"/>
<sequence>MRRTTSSLCRVARRKRCWRRVKERTPGRSKPIGVLKSQKCRDEEPSFFLDSCPDASLVTLVTAPLAAQDVPFFLDIAPDSSLLVGAAPAKSTEPPPAALPEDTVSQQEVPLQDEGDDMPPPEPLAFRVIPSTESMAEAALEAAWMAPEEQVKLLRARSGKVIFLESGPDFVELMMSIMNAPLSGLLAISNIKSVETGDLHPLVGLKTSLSNLGPQSFVPGKSASTAIPGTFSMQQLMKGSSVANILNNPSWEACPRGCQYAFPKGYACPECEYEHGAYVAPQHLQSVVANLKDNGKFMVTDALEVFESSTIIAMELVKEHVDDFRHIKTSTETEVLTEIFPDADAHETESSIGSDGSFEAIDAGKGQKKGPCAGKQEEPEHESLDRFYRENEAKRAERKRPVQPRYYEGDKTSEQLSSALRTDDGYLTRLGSKIFCMVCFGTGHRAQHCPESRCWICFSTGHNVKHCPRAKEKCASCWRKGHGGDPSTACPFGTLKAAQRYREQWSHVRCAVCREPGHPMCDGTGKPFLGWWDDDEPAGPRQDETQKAHRFAAALRGAAGTWNAGRSNWDEHKWKQDSWKRSHDWKDWDRSDRKRHDGIAQDPRDTVLITALRGRHHHSVPSMRIRAAPSARSAQRAAEKLGCLKRHQLHADSEEAKAPELVKSIEDLREKREELNRQILKEEEDKAKIQKELSILTDRLQKVNESLVRKTQARNEYDKTIQETEGAYMKILESSQTLLHVLKRETVNLTKCAVVKRVVKRGLPGVLFHGATTVP</sequence>
<feature type="coiled-coil region" evidence="1">
    <location>
        <begin position="651"/>
        <end position="706"/>
    </location>
</feature>
<gene>
    <name evidence="4" type="ORF">C1SCF055_LOCUS23447</name>
</gene>
<dbReference type="InterPro" id="IPR036875">
    <property type="entry name" value="Znf_CCHC_sf"/>
</dbReference>
<evidence type="ECO:0000313" key="4">
    <source>
        <dbReference type="EMBL" id="CAI3997021.1"/>
    </source>
</evidence>
<dbReference type="Pfam" id="PF05056">
    <property type="entry name" value="DUF674"/>
    <property type="match status" value="1"/>
</dbReference>
<dbReference type="InterPro" id="IPR001878">
    <property type="entry name" value="Znf_CCHC"/>
</dbReference>
<evidence type="ECO:0000259" key="3">
    <source>
        <dbReference type="SMART" id="SM00343"/>
    </source>
</evidence>
<comment type="caution">
    <text evidence="4">The sequence shown here is derived from an EMBL/GenBank/DDBJ whole genome shotgun (WGS) entry which is preliminary data.</text>
</comment>
<dbReference type="GO" id="GO:0003676">
    <property type="term" value="F:nucleic acid binding"/>
    <property type="evidence" value="ECO:0007669"/>
    <property type="project" value="InterPro"/>
</dbReference>
<dbReference type="GO" id="GO:0008270">
    <property type="term" value="F:zinc ion binding"/>
    <property type="evidence" value="ECO:0007669"/>
    <property type="project" value="InterPro"/>
</dbReference>
<dbReference type="AlphaFoldDB" id="A0A9P1CTA9"/>
<keyword evidence="1" id="KW-0175">Coiled coil</keyword>
<dbReference type="InterPro" id="IPR007750">
    <property type="entry name" value="DUF674"/>
</dbReference>
<dbReference type="PANTHER" id="PTHR28661">
    <property type="entry name" value="SJOEGREN SYNDROME NUCLEAR AUTOANTIGEN 1"/>
    <property type="match status" value="1"/>
</dbReference>
<dbReference type="Proteomes" id="UP001152797">
    <property type="component" value="Unassembled WGS sequence"/>
</dbReference>
<feature type="domain" description="CCHC-type" evidence="3">
    <location>
        <begin position="453"/>
        <end position="469"/>
    </location>
</feature>
<protein>
    <submittedName>
        <fullName evidence="5">Microtubule nucleation factor SSNA1 (CrSSNA1) (13 kDa deflagellation-inducible protein)</fullName>
    </submittedName>
</protein>
<reference evidence="4" key="1">
    <citation type="submission" date="2022-10" db="EMBL/GenBank/DDBJ databases">
        <authorList>
            <person name="Chen Y."/>
            <person name="Dougan E. K."/>
            <person name="Chan C."/>
            <person name="Rhodes N."/>
            <person name="Thang M."/>
        </authorList>
    </citation>
    <scope>NUCLEOTIDE SEQUENCE</scope>
</reference>
<organism evidence="4">
    <name type="scientific">Cladocopium goreaui</name>
    <dbReference type="NCBI Taxonomy" id="2562237"/>
    <lineage>
        <taxon>Eukaryota</taxon>
        <taxon>Sar</taxon>
        <taxon>Alveolata</taxon>
        <taxon>Dinophyceae</taxon>
        <taxon>Suessiales</taxon>
        <taxon>Symbiodiniaceae</taxon>
        <taxon>Cladocopium</taxon>
    </lineage>
</organism>
<evidence type="ECO:0000313" key="5">
    <source>
        <dbReference type="EMBL" id="CAL4784333.1"/>
    </source>
</evidence>
<dbReference type="EMBL" id="CAMXCT030002280">
    <property type="protein sequence ID" value="CAL4784333.1"/>
    <property type="molecule type" value="Genomic_DNA"/>
</dbReference>